<dbReference type="InterPro" id="IPR036704">
    <property type="entry name" value="RraA/RraA-like_sf"/>
</dbReference>
<name>A0A381Y9B8_9ZZZZ</name>
<dbReference type="Gene3D" id="3.50.30.40">
    <property type="entry name" value="Ribonuclease E inhibitor RraA/RraA-like"/>
    <property type="match status" value="1"/>
</dbReference>
<gene>
    <name evidence="1" type="ORF">METZ01_LOCUS125871</name>
</gene>
<dbReference type="EMBL" id="UINC01017575">
    <property type="protein sequence ID" value="SVA73017.1"/>
    <property type="molecule type" value="Genomic_DNA"/>
</dbReference>
<sequence>MKLWKIGILVALLTLPVMAQVPWDQTFKPDIEAPEHFRANRTSYSAIMDVLRPTRPDVSDEDLAELATYQIENIWGGLGDYQENYVRGFVHTQDGTRIVGRALTMRALPPRPDLKRAVDALAAEGNWDSRGYVRAGEEGRVGDIVVAERGGFDGDIFFGDMTALGMKLRGIKGVIIEGATRDQNELNGEEFEGFPVYARYFDPRGPEWLGVSWNVPVRVGTATVLPGDIVVAEAEAVLFFPPEILPQVLQAARDRQALENYERELMNSKQYRIRDVYPLSPTLREEYERKRRQPPPQ</sequence>
<evidence type="ECO:0000313" key="1">
    <source>
        <dbReference type="EMBL" id="SVA73017.1"/>
    </source>
</evidence>
<proteinExistence type="predicted"/>
<dbReference type="SUPFAM" id="SSF89562">
    <property type="entry name" value="RraA-like"/>
    <property type="match status" value="1"/>
</dbReference>
<organism evidence="1">
    <name type="scientific">marine metagenome</name>
    <dbReference type="NCBI Taxonomy" id="408172"/>
    <lineage>
        <taxon>unclassified sequences</taxon>
        <taxon>metagenomes</taxon>
        <taxon>ecological metagenomes</taxon>
    </lineage>
</organism>
<dbReference type="Pfam" id="PF03737">
    <property type="entry name" value="RraA-like"/>
    <property type="match status" value="1"/>
</dbReference>
<accession>A0A381Y9B8</accession>
<dbReference type="InterPro" id="IPR005493">
    <property type="entry name" value="RraA/RraA-like"/>
</dbReference>
<evidence type="ECO:0008006" key="2">
    <source>
        <dbReference type="Google" id="ProtNLM"/>
    </source>
</evidence>
<reference evidence="1" key="1">
    <citation type="submission" date="2018-05" db="EMBL/GenBank/DDBJ databases">
        <authorList>
            <person name="Lanie J.A."/>
            <person name="Ng W.-L."/>
            <person name="Kazmierczak K.M."/>
            <person name="Andrzejewski T.M."/>
            <person name="Davidsen T.M."/>
            <person name="Wayne K.J."/>
            <person name="Tettelin H."/>
            <person name="Glass J.I."/>
            <person name="Rusch D."/>
            <person name="Podicherti R."/>
            <person name="Tsui H.-C.T."/>
            <person name="Winkler M.E."/>
        </authorList>
    </citation>
    <scope>NUCLEOTIDE SEQUENCE</scope>
</reference>
<dbReference type="CDD" id="cd16841">
    <property type="entry name" value="RraA_family"/>
    <property type="match status" value="1"/>
</dbReference>
<protein>
    <recommendedName>
        <fullName evidence="2">Dimethylmenaquinone methyltransferase</fullName>
    </recommendedName>
</protein>
<dbReference type="AlphaFoldDB" id="A0A381Y9B8"/>